<name>A0A1Z5JHM2_FISSO</name>
<evidence type="ECO:0000313" key="1">
    <source>
        <dbReference type="EMBL" id="GAX13261.1"/>
    </source>
</evidence>
<protein>
    <recommendedName>
        <fullName evidence="3">Sulfotransferase domain-containing protein</fullName>
    </recommendedName>
</protein>
<dbReference type="InParanoid" id="A0A1Z5JHM2"/>
<gene>
    <name evidence="1" type="ORF">FisN_17Hu198</name>
</gene>
<dbReference type="AlphaFoldDB" id="A0A1Z5JHM2"/>
<accession>A0A1Z5JHM2</accession>
<reference evidence="1 2" key="1">
    <citation type="journal article" date="2015" name="Plant Cell">
        <title>Oil accumulation by the oleaginous diatom Fistulifera solaris as revealed by the genome and transcriptome.</title>
        <authorList>
            <person name="Tanaka T."/>
            <person name="Maeda Y."/>
            <person name="Veluchamy A."/>
            <person name="Tanaka M."/>
            <person name="Abida H."/>
            <person name="Marechal E."/>
            <person name="Bowler C."/>
            <person name="Muto M."/>
            <person name="Sunaga Y."/>
            <person name="Tanaka M."/>
            <person name="Yoshino T."/>
            <person name="Taniguchi T."/>
            <person name="Fukuda Y."/>
            <person name="Nemoto M."/>
            <person name="Matsumoto M."/>
            <person name="Wong P.S."/>
            <person name="Aburatani S."/>
            <person name="Fujibuchi W."/>
        </authorList>
    </citation>
    <scope>NUCLEOTIDE SEQUENCE [LARGE SCALE GENOMIC DNA]</scope>
    <source>
        <strain evidence="1 2">JPCC DA0580</strain>
    </source>
</reference>
<comment type="caution">
    <text evidence="1">The sequence shown here is derived from an EMBL/GenBank/DDBJ whole genome shotgun (WGS) entry which is preliminary data.</text>
</comment>
<keyword evidence="2" id="KW-1185">Reference proteome</keyword>
<sequence length="384" mass="44206">MDAGKDYQQHVAQARGVHSSHALISLCFVLSLLLTGIEWSSLSQDTLESNVEKDMSNDLLLGVRPAVNQPIHLRDIPSNETRNVILVEPDMMATETIFKFSFHAGCFTMRNREMRNNCNRNAPYTKLDSILKNVNVLYHPRFGATRDATTLFFNLRHPVDRLVTWYNYAHPDNCINQSLGCLTKRKIEKDPEGWEFHFFRRCFPVFDNLIETFQNDFTEEYTGNYNSTCTYLAEKLVSGERDENEIAIHMAANLRHYHTNTIALYPYKETWVVRTEHVYDDLNALELLLGGESDQYGGNEFFASLTKHVDEFLVKQVVPQHTAKLLCCVLIDDLIVYSDVLNRAGNMDEISKHDEWSDVMQRCGVDAWTKLKQDCSTISKLKNS</sequence>
<proteinExistence type="predicted"/>
<organism evidence="1 2">
    <name type="scientific">Fistulifera solaris</name>
    <name type="common">Oleaginous diatom</name>
    <dbReference type="NCBI Taxonomy" id="1519565"/>
    <lineage>
        <taxon>Eukaryota</taxon>
        <taxon>Sar</taxon>
        <taxon>Stramenopiles</taxon>
        <taxon>Ochrophyta</taxon>
        <taxon>Bacillariophyta</taxon>
        <taxon>Bacillariophyceae</taxon>
        <taxon>Bacillariophycidae</taxon>
        <taxon>Naviculales</taxon>
        <taxon>Naviculaceae</taxon>
        <taxon>Fistulifera</taxon>
    </lineage>
</organism>
<evidence type="ECO:0000313" key="2">
    <source>
        <dbReference type="Proteomes" id="UP000198406"/>
    </source>
</evidence>
<dbReference type="Proteomes" id="UP000198406">
    <property type="component" value="Unassembled WGS sequence"/>
</dbReference>
<evidence type="ECO:0008006" key="3">
    <source>
        <dbReference type="Google" id="ProtNLM"/>
    </source>
</evidence>
<dbReference type="EMBL" id="BDSP01000061">
    <property type="protein sequence ID" value="GAX13261.1"/>
    <property type="molecule type" value="Genomic_DNA"/>
</dbReference>
<dbReference type="OrthoDB" id="48783at2759"/>